<feature type="compositionally biased region" description="Basic and acidic residues" evidence="1">
    <location>
        <begin position="35"/>
        <end position="44"/>
    </location>
</feature>
<proteinExistence type="predicted"/>
<gene>
    <name evidence="2" type="ORF">IPOD504_LOCUS2212</name>
</gene>
<dbReference type="EMBL" id="OW152823">
    <property type="protein sequence ID" value="CAH2040024.1"/>
    <property type="molecule type" value="Genomic_DNA"/>
</dbReference>
<sequence length="247" mass="28120">MLLFYSVSLQQNAPRTRQRRGPFSPIQIDMFTPLNHDERSERGAAHPRPIARRRPRADPINNNEAAMQRARCDARFSGRARAETGSMHPRNWSKVIRTERALGRGLATVQFPVYAQLNWIPVATEPVQLSGGQRSKDNKVPISHDAGSANATINIIIETRSHRVSLCSTVDVPNPWEVNECGSNKVNARHNSRHCSRRHFFAGKELRSGNPVEWGNYWTRNDREGFNQFRIIWLPSLNGIPENIVIE</sequence>
<feature type="region of interest" description="Disordered" evidence="1">
    <location>
        <begin position="13"/>
        <end position="63"/>
    </location>
</feature>
<feature type="non-terminal residue" evidence="2">
    <location>
        <position position="1"/>
    </location>
</feature>
<dbReference type="Proteomes" id="UP000837857">
    <property type="component" value="Chromosome 11"/>
</dbReference>
<evidence type="ECO:0000313" key="2">
    <source>
        <dbReference type="EMBL" id="CAH2040024.1"/>
    </source>
</evidence>
<evidence type="ECO:0000313" key="3">
    <source>
        <dbReference type="Proteomes" id="UP000837857"/>
    </source>
</evidence>
<evidence type="ECO:0000256" key="1">
    <source>
        <dbReference type="SAM" id="MobiDB-lite"/>
    </source>
</evidence>
<accession>A0ABN8HRB6</accession>
<name>A0ABN8HRB6_9NEOP</name>
<keyword evidence="3" id="KW-1185">Reference proteome</keyword>
<organism evidence="2 3">
    <name type="scientific">Iphiclides podalirius</name>
    <name type="common">scarce swallowtail</name>
    <dbReference type="NCBI Taxonomy" id="110791"/>
    <lineage>
        <taxon>Eukaryota</taxon>
        <taxon>Metazoa</taxon>
        <taxon>Ecdysozoa</taxon>
        <taxon>Arthropoda</taxon>
        <taxon>Hexapoda</taxon>
        <taxon>Insecta</taxon>
        <taxon>Pterygota</taxon>
        <taxon>Neoptera</taxon>
        <taxon>Endopterygota</taxon>
        <taxon>Lepidoptera</taxon>
        <taxon>Glossata</taxon>
        <taxon>Ditrysia</taxon>
        <taxon>Papilionoidea</taxon>
        <taxon>Papilionidae</taxon>
        <taxon>Papilioninae</taxon>
        <taxon>Iphiclides</taxon>
    </lineage>
</organism>
<reference evidence="2" key="1">
    <citation type="submission" date="2022-03" db="EMBL/GenBank/DDBJ databases">
        <authorList>
            <person name="Martin H S."/>
        </authorList>
    </citation>
    <scope>NUCLEOTIDE SEQUENCE</scope>
</reference>
<protein>
    <submittedName>
        <fullName evidence="2">Uncharacterized protein</fullName>
    </submittedName>
</protein>